<dbReference type="InterPro" id="IPR019787">
    <property type="entry name" value="Znf_PHD-finger"/>
</dbReference>
<dbReference type="AlphaFoldDB" id="A0AAD8JAA1"/>
<dbReference type="InterPro" id="IPR001965">
    <property type="entry name" value="Znf_PHD"/>
</dbReference>
<dbReference type="Gene3D" id="3.30.40.10">
    <property type="entry name" value="Zinc/RING finger domain, C3HC4 (zinc finger)"/>
    <property type="match status" value="1"/>
</dbReference>
<protein>
    <submittedName>
        <fullName evidence="8">Transcription intermediary factor 1-alpha</fullName>
    </submittedName>
</protein>
<sequence>MYKNSTPTSSFQRRKYPRDADTEFPGQTSARAGRSSRSLLVISSEAPSLTINNADDVDVEAAKNPVLFPFKCARGLKSSGCYAGKVLGLVVDLTCAMVRNVDDCLVNESSSSSKSDMDLFAPTIKTEGDDTGECSSYEAFINKSLCDNLSGKDIRNLVIRILGLHRGVNCIGTSVSPKVPGSNSECSCMRPCKVCDQPEITLKMLICDQCEEAYHIRCCYPRRRKLPRNEWLCHCCKKKKHKIPELTAKGSPSYNSEVGKGRTAISRGALGPIAAMLEDGKPYTPSVRIGLEFQAEVPNWFGPLTNEDDYFNELLEMSPTDGFQEGNSRKPSKPGSISNWLQCQTIISGIGEGVDGTVCGKWRRAPLFEVQSRKWECFHSVQWDPAHADCAVPQEVETDRVLKDLKYLEMLKPRLVASKRKLDSDDPDD</sequence>
<dbReference type="Pfam" id="PF00628">
    <property type="entry name" value="PHD"/>
    <property type="match status" value="1"/>
</dbReference>
<dbReference type="PROSITE" id="PS50016">
    <property type="entry name" value="ZF_PHD_2"/>
    <property type="match status" value="1"/>
</dbReference>
<dbReference type="GO" id="GO:0006355">
    <property type="term" value="P:regulation of DNA-templated transcription"/>
    <property type="evidence" value="ECO:0007669"/>
    <property type="project" value="TreeGrafter"/>
</dbReference>
<dbReference type="PANTHER" id="PTHR46510">
    <property type="entry name" value="BROMODOMAIN ADJACENT TO ZINC FINGER DOMAIN PROTEIN 1A"/>
    <property type="match status" value="1"/>
</dbReference>
<evidence type="ECO:0000259" key="7">
    <source>
        <dbReference type="PROSITE" id="PS51050"/>
    </source>
</evidence>
<comment type="caution">
    <text evidence="8">The sequence shown here is derived from an EMBL/GenBank/DDBJ whole genome shotgun (WGS) entry which is preliminary data.</text>
</comment>
<dbReference type="PROSITE" id="PS51050">
    <property type="entry name" value="ZF_CW"/>
    <property type="match status" value="1"/>
</dbReference>
<dbReference type="PANTHER" id="PTHR46510:SF1">
    <property type="entry name" value="BROMODOMAIN ADJACENT TO ZINC FINGER DOMAIN PROTEIN 1A"/>
    <property type="match status" value="1"/>
</dbReference>
<evidence type="ECO:0000256" key="4">
    <source>
        <dbReference type="PROSITE-ProRule" id="PRU00146"/>
    </source>
</evidence>
<accession>A0AAD8JAA1</accession>
<keyword evidence="3" id="KW-0862">Zinc</keyword>
<dbReference type="Proteomes" id="UP001237642">
    <property type="component" value="Unassembled WGS sequence"/>
</dbReference>
<reference evidence="8" key="2">
    <citation type="submission" date="2023-05" db="EMBL/GenBank/DDBJ databases">
        <authorList>
            <person name="Schelkunov M.I."/>
        </authorList>
    </citation>
    <scope>NUCLEOTIDE SEQUENCE</scope>
    <source>
        <strain evidence="8">Hsosn_3</strain>
        <tissue evidence="8">Leaf</tissue>
    </source>
</reference>
<evidence type="ECO:0000313" key="8">
    <source>
        <dbReference type="EMBL" id="KAK1399764.1"/>
    </source>
</evidence>
<evidence type="ECO:0000256" key="1">
    <source>
        <dbReference type="ARBA" id="ARBA00022723"/>
    </source>
</evidence>
<dbReference type="EMBL" id="JAUIZM010000002">
    <property type="protein sequence ID" value="KAK1399764.1"/>
    <property type="molecule type" value="Genomic_DNA"/>
</dbReference>
<organism evidence="8 9">
    <name type="scientific">Heracleum sosnowskyi</name>
    <dbReference type="NCBI Taxonomy" id="360622"/>
    <lineage>
        <taxon>Eukaryota</taxon>
        <taxon>Viridiplantae</taxon>
        <taxon>Streptophyta</taxon>
        <taxon>Embryophyta</taxon>
        <taxon>Tracheophyta</taxon>
        <taxon>Spermatophyta</taxon>
        <taxon>Magnoliopsida</taxon>
        <taxon>eudicotyledons</taxon>
        <taxon>Gunneridae</taxon>
        <taxon>Pentapetalae</taxon>
        <taxon>asterids</taxon>
        <taxon>campanulids</taxon>
        <taxon>Apiales</taxon>
        <taxon>Apiaceae</taxon>
        <taxon>Apioideae</taxon>
        <taxon>apioid superclade</taxon>
        <taxon>Tordylieae</taxon>
        <taxon>Tordyliinae</taxon>
        <taxon>Heracleum</taxon>
    </lineage>
</organism>
<dbReference type="FunFam" id="3.30.40.100:FF:000005">
    <property type="entry name" value="uncharacterized protein LOC106759733 isoform X4"/>
    <property type="match status" value="1"/>
</dbReference>
<feature type="domain" description="PHD-type" evidence="6">
    <location>
        <begin position="189"/>
        <end position="239"/>
    </location>
</feature>
<keyword evidence="9" id="KW-1185">Reference proteome</keyword>
<dbReference type="SMART" id="SM00249">
    <property type="entry name" value="PHD"/>
    <property type="match status" value="1"/>
</dbReference>
<dbReference type="GO" id="GO:0006338">
    <property type="term" value="P:chromatin remodeling"/>
    <property type="evidence" value="ECO:0007669"/>
    <property type="project" value="InterPro"/>
</dbReference>
<feature type="region of interest" description="Disordered" evidence="5">
    <location>
        <begin position="1"/>
        <end position="36"/>
    </location>
</feature>
<dbReference type="Gene3D" id="3.30.40.100">
    <property type="match status" value="1"/>
</dbReference>
<name>A0AAD8JAA1_9APIA</name>
<dbReference type="GO" id="GO:0045740">
    <property type="term" value="P:positive regulation of DNA replication"/>
    <property type="evidence" value="ECO:0007669"/>
    <property type="project" value="TreeGrafter"/>
</dbReference>
<dbReference type="GO" id="GO:0031445">
    <property type="term" value="P:regulation of heterochromatin formation"/>
    <property type="evidence" value="ECO:0007669"/>
    <property type="project" value="TreeGrafter"/>
</dbReference>
<evidence type="ECO:0000313" key="9">
    <source>
        <dbReference type="Proteomes" id="UP001237642"/>
    </source>
</evidence>
<evidence type="ECO:0000256" key="3">
    <source>
        <dbReference type="ARBA" id="ARBA00022833"/>
    </source>
</evidence>
<dbReference type="InterPro" id="IPR011124">
    <property type="entry name" value="Znf_CW"/>
</dbReference>
<reference evidence="8" key="1">
    <citation type="submission" date="2023-02" db="EMBL/GenBank/DDBJ databases">
        <title>Genome of toxic invasive species Heracleum sosnowskyi carries increased number of genes despite the absence of recent whole-genome duplications.</title>
        <authorList>
            <person name="Schelkunov M."/>
            <person name="Shtratnikova V."/>
            <person name="Makarenko M."/>
            <person name="Klepikova A."/>
            <person name="Omelchenko D."/>
            <person name="Novikova G."/>
            <person name="Obukhova E."/>
            <person name="Bogdanov V."/>
            <person name="Penin A."/>
            <person name="Logacheva M."/>
        </authorList>
    </citation>
    <scope>NUCLEOTIDE SEQUENCE</scope>
    <source>
        <strain evidence="8">Hsosn_3</strain>
        <tissue evidence="8">Leaf</tissue>
    </source>
</reference>
<feature type="domain" description="CW-type" evidence="7">
    <location>
        <begin position="334"/>
        <end position="398"/>
    </location>
</feature>
<proteinExistence type="predicted"/>
<dbReference type="InterPro" id="IPR011011">
    <property type="entry name" value="Znf_FYVE_PHD"/>
</dbReference>
<feature type="compositionally biased region" description="Polar residues" evidence="5">
    <location>
        <begin position="1"/>
        <end position="11"/>
    </location>
</feature>
<dbReference type="GO" id="GO:0008270">
    <property type="term" value="F:zinc ion binding"/>
    <property type="evidence" value="ECO:0007669"/>
    <property type="project" value="UniProtKB-KW"/>
</dbReference>
<evidence type="ECO:0000256" key="2">
    <source>
        <dbReference type="ARBA" id="ARBA00022771"/>
    </source>
</evidence>
<dbReference type="GO" id="GO:0000228">
    <property type="term" value="C:nuclear chromosome"/>
    <property type="evidence" value="ECO:0007669"/>
    <property type="project" value="TreeGrafter"/>
</dbReference>
<dbReference type="InterPro" id="IPR047171">
    <property type="entry name" value="BAZ1A"/>
</dbReference>
<dbReference type="GO" id="GO:0008623">
    <property type="term" value="C:CHRAC"/>
    <property type="evidence" value="ECO:0007669"/>
    <property type="project" value="TreeGrafter"/>
</dbReference>
<dbReference type="SUPFAM" id="SSF57903">
    <property type="entry name" value="FYVE/PHD zinc finger"/>
    <property type="match status" value="1"/>
</dbReference>
<gene>
    <name evidence="8" type="ORF">POM88_009627</name>
</gene>
<keyword evidence="1" id="KW-0479">Metal-binding</keyword>
<dbReference type="InterPro" id="IPR013083">
    <property type="entry name" value="Znf_RING/FYVE/PHD"/>
</dbReference>
<keyword evidence="2 4" id="KW-0863">Zinc-finger</keyword>
<evidence type="ECO:0000256" key="5">
    <source>
        <dbReference type="SAM" id="MobiDB-lite"/>
    </source>
</evidence>
<evidence type="ECO:0000259" key="6">
    <source>
        <dbReference type="PROSITE" id="PS50016"/>
    </source>
</evidence>
<dbReference type="GO" id="GO:0003677">
    <property type="term" value="F:DNA binding"/>
    <property type="evidence" value="ECO:0007669"/>
    <property type="project" value="TreeGrafter"/>
</dbReference>